<evidence type="ECO:0000313" key="2">
    <source>
        <dbReference type="EMBL" id="KAA9393279.1"/>
    </source>
</evidence>
<dbReference type="Gene3D" id="3.40.140.10">
    <property type="entry name" value="Cytidine Deaminase, domain 2"/>
    <property type="match status" value="1"/>
</dbReference>
<name>A0A5J5KU66_9MICC</name>
<dbReference type="PROSITE" id="PS51747">
    <property type="entry name" value="CYT_DCMP_DEAMINASES_2"/>
    <property type="match status" value="1"/>
</dbReference>
<dbReference type="Proteomes" id="UP000325957">
    <property type="component" value="Unassembled WGS sequence"/>
</dbReference>
<dbReference type="SUPFAM" id="SSF53927">
    <property type="entry name" value="Cytidine deaminase-like"/>
    <property type="match status" value="1"/>
</dbReference>
<comment type="caution">
    <text evidence="2">The sequence shown here is derived from an EMBL/GenBank/DDBJ whole genome shotgun (WGS) entry which is preliminary data.</text>
</comment>
<accession>A0A5J5KU66</accession>
<evidence type="ECO:0000259" key="1">
    <source>
        <dbReference type="PROSITE" id="PS51747"/>
    </source>
</evidence>
<keyword evidence="3" id="KW-1185">Reference proteome</keyword>
<dbReference type="EMBL" id="SZWF01000022">
    <property type="protein sequence ID" value="KAA9393279.1"/>
    <property type="molecule type" value="Genomic_DNA"/>
</dbReference>
<gene>
    <name evidence="2" type="ORF">FCK90_12890</name>
</gene>
<dbReference type="InterPro" id="IPR002125">
    <property type="entry name" value="CMP_dCMP_dom"/>
</dbReference>
<dbReference type="InterPro" id="IPR016193">
    <property type="entry name" value="Cytidine_deaminase-like"/>
</dbReference>
<evidence type="ECO:0000313" key="3">
    <source>
        <dbReference type="Proteomes" id="UP000325957"/>
    </source>
</evidence>
<protein>
    <submittedName>
        <fullName evidence="2">Nucleoside deaminase</fullName>
    </submittedName>
</protein>
<dbReference type="RefSeq" id="WP_158034716.1">
    <property type="nucleotide sequence ID" value="NZ_ML708626.1"/>
</dbReference>
<dbReference type="GO" id="GO:0003824">
    <property type="term" value="F:catalytic activity"/>
    <property type="evidence" value="ECO:0007669"/>
    <property type="project" value="InterPro"/>
</dbReference>
<dbReference type="OrthoDB" id="9802676at2"/>
<dbReference type="Pfam" id="PF00383">
    <property type="entry name" value="dCMP_cyt_deam_1"/>
    <property type="match status" value="1"/>
</dbReference>
<proteinExistence type="predicted"/>
<feature type="domain" description="CMP/dCMP-type deaminase" evidence="1">
    <location>
        <begin position="33"/>
        <end position="165"/>
    </location>
</feature>
<dbReference type="CDD" id="cd01285">
    <property type="entry name" value="nucleoside_deaminase"/>
    <property type="match status" value="1"/>
</dbReference>
<reference evidence="2 3" key="1">
    <citation type="submission" date="2019-05" db="EMBL/GenBank/DDBJ databases">
        <title>Kocuria coralli sp. nov., a novel actinobacterium isolated from coral reef seawater.</title>
        <authorList>
            <person name="Li J."/>
        </authorList>
    </citation>
    <scope>NUCLEOTIDE SEQUENCE [LARGE SCALE GENOMIC DNA]</scope>
    <source>
        <strain evidence="2 3">SCSIO 13007</strain>
    </source>
</reference>
<dbReference type="AlphaFoldDB" id="A0A5J5KU66"/>
<sequence>MNASSEPAPIASFGCSVPGWVGEELRAFPARLTSDAQKVQLVNRLAELNWRDGGGGPFAALVVGRETGQVVAAGVNRVLASGLSVAHAEVVALSLAQVERGQWDLGAAGSEPTELVVNWRTCVQCYGAAMWSGITRLVLAGHGDEVEELTGFDEGPMPEDWIGKFEERGIEVVPEVDRLSALAVFEDYRAAKEAGEVVVYNARGTGTNV</sequence>
<organism evidence="2 3">
    <name type="scientific">Kocuria coralli</name>
    <dbReference type="NCBI Taxonomy" id="1461025"/>
    <lineage>
        <taxon>Bacteria</taxon>
        <taxon>Bacillati</taxon>
        <taxon>Actinomycetota</taxon>
        <taxon>Actinomycetes</taxon>
        <taxon>Micrococcales</taxon>
        <taxon>Micrococcaceae</taxon>
        <taxon>Kocuria</taxon>
    </lineage>
</organism>